<evidence type="ECO:0000313" key="2">
    <source>
        <dbReference type="EMBL" id="GHE70011.1"/>
    </source>
</evidence>
<feature type="region of interest" description="Disordered" evidence="1">
    <location>
        <begin position="109"/>
        <end position="144"/>
    </location>
</feature>
<name>A0A918ZU09_9ACTN</name>
<dbReference type="Proteomes" id="UP000603227">
    <property type="component" value="Unassembled WGS sequence"/>
</dbReference>
<sequence>MGDVVRLVGVQALRLEVAAAVGVVSRLVTGDHGLQCFAVVGVGGRDADEKGQSVRVRQYVRLGTRLTPVHGARTCEFAPFFSPHVSGVEDHARDVDEAGVIESVQHRLMQPAPYPGPRPDQEPAVRGRLRYPGNTVAEPARRNR</sequence>
<protein>
    <submittedName>
        <fullName evidence="2">Uncharacterized protein</fullName>
    </submittedName>
</protein>
<evidence type="ECO:0000256" key="1">
    <source>
        <dbReference type="SAM" id="MobiDB-lite"/>
    </source>
</evidence>
<evidence type="ECO:0000313" key="3">
    <source>
        <dbReference type="Proteomes" id="UP000603227"/>
    </source>
</evidence>
<dbReference type="EMBL" id="BNAT01000075">
    <property type="protein sequence ID" value="GHE70011.1"/>
    <property type="molecule type" value="Genomic_DNA"/>
</dbReference>
<gene>
    <name evidence="2" type="ORF">GCM10017771_93910</name>
</gene>
<reference evidence="2" key="1">
    <citation type="journal article" date="2014" name="Int. J. Syst. Evol. Microbiol.">
        <title>Complete genome sequence of Corynebacterium casei LMG S-19264T (=DSM 44701T), isolated from a smear-ripened cheese.</title>
        <authorList>
            <consortium name="US DOE Joint Genome Institute (JGI-PGF)"/>
            <person name="Walter F."/>
            <person name="Albersmeier A."/>
            <person name="Kalinowski J."/>
            <person name="Ruckert C."/>
        </authorList>
    </citation>
    <scope>NUCLEOTIDE SEQUENCE</scope>
    <source>
        <strain evidence="2">CGMCC 4.7403</strain>
    </source>
</reference>
<comment type="caution">
    <text evidence="2">The sequence shown here is derived from an EMBL/GenBank/DDBJ whole genome shotgun (WGS) entry which is preliminary data.</text>
</comment>
<reference evidence="2" key="2">
    <citation type="submission" date="2020-09" db="EMBL/GenBank/DDBJ databases">
        <authorList>
            <person name="Sun Q."/>
            <person name="Zhou Y."/>
        </authorList>
    </citation>
    <scope>NUCLEOTIDE SEQUENCE</scope>
    <source>
        <strain evidence="2">CGMCC 4.7403</strain>
    </source>
</reference>
<dbReference type="AlphaFoldDB" id="A0A918ZU09"/>
<organism evidence="2 3">
    <name type="scientific">Streptomyces capitiformicae</name>
    <dbReference type="NCBI Taxonomy" id="2014920"/>
    <lineage>
        <taxon>Bacteria</taxon>
        <taxon>Bacillati</taxon>
        <taxon>Actinomycetota</taxon>
        <taxon>Actinomycetes</taxon>
        <taxon>Kitasatosporales</taxon>
        <taxon>Streptomycetaceae</taxon>
        <taxon>Streptomyces</taxon>
    </lineage>
</organism>
<proteinExistence type="predicted"/>
<accession>A0A918ZU09</accession>
<keyword evidence="3" id="KW-1185">Reference proteome</keyword>